<feature type="region of interest" description="Disordered" evidence="7">
    <location>
        <begin position="77"/>
        <end position="99"/>
    </location>
</feature>
<dbReference type="InterPro" id="IPR016722">
    <property type="entry name" value="DNA_pol_alpha_bsu"/>
</dbReference>
<proteinExistence type="inferred from homology"/>
<dbReference type="EMBL" id="JAEVFJ010000005">
    <property type="protein sequence ID" value="KAH8104494.1"/>
    <property type="molecule type" value="Genomic_DNA"/>
</dbReference>
<comment type="function">
    <text evidence="6">Accessory subunit of the DNA polymerase alpha complex (also known as the alpha DNA polymerase-primase complex) which plays an essential role in the initiation of DNA synthesis.</text>
</comment>
<evidence type="ECO:0000256" key="3">
    <source>
        <dbReference type="ARBA" id="ARBA00018596"/>
    </source>
</evidence>
<dbReference type="Pfam" id="PF22062">
    <property type="entry name" value="OB_DPOA2"/>
    <property type="match status" value="1"/>
</dbReference>
<reference evidence="10" key="1">
    <citation type="journal article" date="2021" name="New Phytol.">
        <title>Evolutionary innovations through gain and loss of genes in the ectomycorrhizal Boletales.</title>
        <authorList>
            <person name="Wu G."/>
            <person name="Miyauchi S."/>
            <person name="Morin E."/>
            <person name="Kuo A."/>
            <person name="Drula E."/>
            <person name="Varga T."/>
            <person name="Kohler A."/>
            <person name="Feng B."/>
            <person name="Cao Y."/>
            <person name="Lipzen A."/>
            <person name="Daum C."/>
            <person name="Hundley H."/>
            <person name="Pangilinan J."/>
            <person name="Johnson J."/>
            <person name="Barry K."/>
            <person name="LaButti K."/>
            <person name="Ng V."/>
            <person name="Ahrendt S."/>
            <person name="Min B."/>
            <person name="Choi I.G."/>
            <person name="Park H."/>
            <person name="Plett J.M."/>
            <person name="Magnuson J."/>
            <person name="Spatafora J.W."/>
            <person name="Nagy L.G."/>
            <person name="Henrissat B."/>
            <person name="Grigoriev I.V."/>
            <person name="Yang Z.L."/>
            <person name="Xu J."/>
            <person name="Martin F.M."/>
        </authorList>
    </citation>
    <scope>NUCLEOTIDE SEQUENCE</scope>
    <source>
        <strain evidence="10">KKN 215</strain>
    </source>
</reference>
<name>A0A8K0UVJ2_9AGAR</name>
<feature type="domain" description="DNA polymerase alpha subunit B OB" evidence="9">
    <location>
        <begin position="175"/>
        <end position="295"/>
    </location>
</feature>
<organism evidence="10 11">
    <name type="scientific">Cristinia sonorae</name>
    <dbReference type="NCBI Taxonomy" id="1940300"/>
    <lineage>
        <taxon>Eukaryota</taxon>
        <taxon>Fungi</taxon>
        <taxon>Dikarya</taxon>
        <taxon>Basidiomycota</taxon>
        <taxon>Agaricomycotina</taxon>
        <taxon>Agaricomycetes</taxon>
        <taxon>Agaricomycetidae</taxon>
        <taxon>Agaricales</taxon>
        <taxon>Pleurotineae</taxon>
        <taxon>Stephanosporaceae</taxon>
        <taxon>Cristinia</taxon>
    </lineage>
</organism>
<evidence type="ECO:0000256" key="1">
    <source>
        <dbReference type="ARBA" id="ARBA00004123"/>
    </source>
</evidence>
<dbReference type="InterPro" id="IPR054300">
    <property type="entry name" value="OB_DPOA2"/>
</dbReference>
<keyword evidence="4 6" id="KW-0235">DNA replication</keyword>
<protein>
    <recommendedName>
        <fullName evidence="3 6">DNA polymerase alpha subunit B</fullName>
    </recommendedName>
</protein>
<dbReference type="Proteomes" id="UP000813824">
    <property type="component" value="Unassembled WGS sequence"/>
</dbReference>
<gene>
    <name evidence="10" type="ORF">BXZ70DRAFT_1005022</name>
</gene>
<dbReference type="OrthoDB" id="336885at2759"/>
<evidence type="ECO:0000256" key="5">
    <source>
        <dbReference type="ARBA" id="ARBA00023242"/>
    </source>
</evidence>
<comment type="similarity">
    <text evidence="2 6">Belongs to the DNA polymerase alpha subunit B family.</text>
</comment>
<dbReference type="GO" id="GO:0006270">
    <property type="term" value="P:DNA replication initiation"/>
    <property type="evidence" value="ECO:0007669"/>
    <property type="project" value="TreeGrafter"/>
</dbReference>
<evidence type="ECO:0000256" key="4">
    <source>
        <dbReference type="ARBA" id="ARBA00022705"/>
    </source>
</evidence>
<dbReference type="InterPro" id="IPR007185">
    <property type="entry name" value="DNA_pol_a/d/e_bsu"/>
</dbReference>
<dbReference type="Pfam" id="PF04042">
    <property type="entry name" value="DNA_pol_E_B"/>
    <property type="match status" value="1"/>
</dbReference>
<dbReference type="PIRSF" id="PIRSF018300">
    <property type="entry name" value="DNA_pol_alph_2"/>
    <property type="match status" value="1"/>
</dbReference>
<feature type="domain" description="DNA polymerase alpha/delta/epsilon subunit B" evidence="8">
    <location>
        <begin position="316"/>
        <end position="542"/>
    </location>
</feature>
<keyword evidence="11" id="KW-1185">Reference proteome</keyword>
<dbReference type="Gene3D" id="3.60.21.60">
    <property type="match status" value="2"/>
</dbReference>
<evidence type="ECO:0000259" key="8">
    <source>
        <dbReference type="Pfam" id="PF04042"/>
    </source>
</evidence>
<accession>A0A8K0UVJ2</accession>
<keyword evidence="5 6" id="KW-0539">Nucleus</keyword>
<sequence length="578" mass="63660">MPNITADDIKQELGGALEDEIAEACAKLCNNYNKAAQDLRFVWEAMTINFGSQLMTTTLNKTTFPGFQDHIKQKWGSESAKAVKKQDTNKKHPSTLLRGGLMKSGGGSNMFLGAARVKAEPVAESSSIGGMTSERDTPRKAVPLGVKSNVSFTLQEPSGSNRAYRYMFEKVSERSEVLDDRIEDLAQIVKEHYDIPEFGDPSATTEEDIYVVGRVTLDSDSLSSGSVKMNEASLALETSRAMGSGVRMPFRFEPGVKVREGDRGVGGIGLFPGAIVALRGKNGGGGWFMVSEILSLPVPKTHVKQEEDLKPAFSMCIACGPYTTDADLKFRPWQVLLAKLKEEKPDVILLAGPFLDATHSWIKQGQVEATPSSMFRDIIITPLQEYLDTREGCLVIIVPSVRDLLSDHTVFPQAQFSTQLCNDPRVRFVPNPSRFCLNGVSFGVSTVDILFHLRKEEFFKRVSAVEPEANVNTPLGPDPMANLCKHLLEQRSYYPIFPVPQDLSHEVNLDVTHSDHLNLCHESASDAPEILIVPSRLKQFSKNVHGTTFVNPSFLTKGTYANLKYDGRTTDVGIVKLA</sequence>
<comment type="caution">
    <text evidence="10">The sequence shown here is derived from an EMBL/GenBank/DDBJ whole genome shotgun (WGS) entry which is preliminary data.</text>
</comment>
<dbReference type="GO" id="GO:0003677">
    <property type="term" value="F:DNA binding"/>
    <property type="evidence" value="ECO:0007669"/>
    <property type="project" value="InterPro"/>
</dbReference>
<evidence type="ECO:0000313" key="11">
    <source>
        <dbReference type="Proteomes" id="UP000813824"/>
    </source>
</evidence>
<dbReference type="PANTHER" id="PTHR23061:SF12">
    <property type="entry name" value="DNA POLYMERASE ALPHA SUBUNIT B"/>
    <property type="match status" value="1"/>
</dbReference>
<evidence type="ECO:0000313" key="10">
    <source>
        <dbReference type="EMBL" id="KAH8104494.1"/>
    </source>
</evidence>
<evidence type="ECO:0000256" key="7">
    <source>
        <dbReference type="SAM" id="MobiDB-lite"/>
    </source>
</evidence>
<evidence type="ECO:0000256" key="6">
    <source>
        <dbReference type="PIRNR" id="PIRNR018300"/>
    </source>
</evidence>
<dbReference type="PANTHER" id="PTHR23061">
    <property type="entry name" value="DNA POLYMERASE 2 ALPHA 70 KDA SUBUNIT"/>
    <property type="match status" value="1"/>
</dbReference>
<dbReference type="AlphaFoldDB" id="A0A8K0UVJ2"/>
<evidence type="ECO:0000259" key="9">
    <source>
        <dbReference type="Pfam" id="PF22062"/>
    </source>
</evidence>
<dbReference type="GO" id="GO:0005658">
    <property type="term" value="C:alpha DNA polymerase:primase complex"/>
    <property type="evidence" value="ECO:0007669"/>
    <property type="project" value="TreeGrafter"/>
</dbReference>
<evidence type="ECO:0000256" key="2">
    <source>
        <dbReference type="ARBA" id="ARBA00007299"/>
    </source>
</evidence>
<comment type="subcellular location">
    <subcellularLocation>
        <location evidence="1 6">Nucleus</location>
    </subcellularLocation>
</comment>